<dbReference type="InParanoid" id="A0A2J6TG32"/>
<dbReference type="GeneID" id="36587975"/>
<organism evidence="2 3">
    <name type="scientific">Hyaloscypha bicolor E</name>
    <dbReference type="NCBI Taxonomy" id="1095630"/>
    <lineage>
        <taxon>Eukaryota</taxon>
        <taxon>Fungi</taxon>
        <taxon>Dikarya</taxon>
        <taxon>Ascomycota</taxon>
        <taxon>Pezizomycotina</taxon>
        <taxon>Leotiomycetes</taxon>
        <taxon>Helotiales</taxon>
        <taxon>Hyaloscyphaceae</taxon>
        <taxon>Hyaloscypha</taxon>
        <taxon>Hyaloscypha bicolor</taxon>
    </lineage>
</organism>
<dbReference type="EMBL" id="KZ613785">
    <property type="protein sequence ID" value="PMD61976.1"/>
    <property type="molecule type" value="Genomic_DNA"/>
</dbReference>
<dbReference type="RefSeq" id="XP_024738880.1">
    <property type="nucleotide sequence ID" value="XM_024879898.1"/>
</dbReference>
<dbReference type="OrthoDB" id="3562997at2759"/>
<proteinExistence type="predicted"/>
<name>A0A2J6TG32_9HELO</name>
<gene>
    <name evidence="2" type="ORF">K444DRAFT_611191</name>
</gene>
<sequence>MPSLTSSNFVGAALPPFRILSTIYHELTAYHHRSIQDSPSSSSSNSSSTAAAAAADQQRLSASRTAAYIANQAHSHVQHRHRSAQHATSSHATDMKAYLDDFDATMAKHEK</sequence>
<evidence type="ECO:0000313" key="2">
    <source>
        <dbReference type="EMBL" id="PMD61976.1"/>
    </source>
</evidence>
<feature type="region of interest" description="Disordered" evidence="1">
    <location>
        <begin position="33"/>
        <end position="92"/>
    </location>
</feature>
<dbReference type="Proteomes" id="UP000235371">
    <property type="component" value="Unassembled WGS sequence"/>
</dbReference>
<protein>
    <submittedName>
        <fullName evidence="2">Uncharacterized protein</fullName>
    </submittedName>
</protein>
<feature type="compositionally biased region" description="Low complexity" evidence="1">
    <location>
        <begin position="36"/>
        <end position="63"/>
    </location>
</feature>
<keyword evidence="3" id="KW-1185">Reference proteome</keyword>
<reference evidence="2 3" key="1">
    <citation type="submission" date="2016-04" db="EMBL/GenBank/DDBJ databases">
        <title>A degradative enzymes factory behind the ericoid mycorrhizal symbiosis.</title>
        <authorList>
            <consortium name="DOE Joint Genome Institute"/>
            <person name="Martino E."/>
            <person name="Morin E."/>
            <person name="Grelet G."/>
            <person name="Kuo A."/>
            <person name="Kohler A."/>
            <person name="Daghino S."/>
            <person name="Barry K."/>
            <person name="Choi C."/>
            <person name="Cichocki N."/>
            <person name="Clum A."/>
            <person name="Copeland A."/>
            <person name="Hainaut M."/>
            <person name="Haridas S."/>
            <person name="Labutti K."/>
            <person name="Lindquist E."/>
            <person name="Lipzen A."/>
            <person name="Khouja H.-R."/>
            <person name="Murat C."/>
            <person name="Ohm R."/>
            <person name="Olson A."/>
            <person name="Spatafora J."/>
            <person name="Veneault-Fourrey C."/>
            <person name="Henrissat B."/>
            <person name="Grigoriev I."/>
            <person name="Martin F."/>
            <person name="Perotto S."/>
        </authorList>
    </citation>
    <scope>NUCLEOTIDE SEQUENCE [LARGE SCALE GENOMIC DNA]</scope>
    <source>
        <strain evidence="2 3">E</strain>
    </source>
</reference>
<accession>A0A2J6TG32</accession>
<evidence type="ECO:0000313" key="3">
    <source>
        <dbReference type="Proteomes" id="UP000235371"/>
    </source>
</evidence>
<dbReference type="AlphaFoldDB" id="A0A2J6TG32"/>
<evidence type="ECO:0000256" key="1">
    <source>
        <dbReference type="SAM" id="MobiDB-lite"/>
    </source>
</evidence>